<dbReference type="RefSeq" id="WP_311366102.1">
    <property type="nucleotide sequence ID" value="NZ_JAVRIC010000025.1"/>
</dbReference>
<evidence type="ECO:0000256" key="6">
    <source>
        <dbReference type="ARBA" id="ARBA00023180"/>
    </source>
</evidence>
<dbReference type="Gene3D" id="1.10.575.10">
    <property type="entry name" value="P1 Nuclease"/>
    <property type="match status" value="1"/>
</dbReference>
<keyword evidence="6" id="KW-0325">Glycoprotein</keyword>
<keyword evidence="3" id="KW-0255">Endonuclease</keyword>
<keyword evidence="1" id="KW-0540">Nuclease</keyword>
<evidence type="ECO:0000256" key="5">
    <source>
        <dbReference type="ARBA" id="ARBA00023157"/>
    </source>
</evidence>
<evidence type="ECO:0000256" key="2">
    <source>
        <dbReference type="ARBA" id="ARBA00022723"/>
    </source>
</evidence>
<keyword evidence="9" id="KW-1185">Reference proteome</keyword>
<dbReference type="EMBL" id="JAVRIC010000025">
    <property type="protein sequence ID" value="MDT0498689.1"/>
    <property type="molecule type" value="Genomic_DNA"/>
</dbReference>
<feature type="chain" id="PRO_5045528779" evidence="7">
    <location>
        <begin position="30"/>
        <end position="263"/>
    </location>
</feature>
<keyword evidence="4" id="KW-0378">Hydrolase</keyword>
<dbReference type="PANTHER" id="PTHR33146">
    <property type="entry name" value="ENDONUCLEASE 4"/>
    <property type="match status" value="1"/>
</dbReference>
<accession>A0ABU2WM42</accession>
<evidence type="ECO:0000256" key="3">
    <source>
        <dbReference type="ARBA" id="ARBA00022759"/>
    </source>
</evidence>
<dbReference type="InterPro" id="IPR008947">
    <property type="entry name" value="PLipase_C/P1_nuclease_dom_sf"/>
</dbReference>
<proteinExistence type="predicted"/>
<sequence length="263" mass="29184">MHRYPIRPIEALGHLCLALSAFFAAPAQAWGPVGHRVVAELAYGQLNPAARQQVDALLTQEPGATLGSIASWADETRSQETYAWHYVNFPRGQCEYLPERDCPGGQCVVAQIDRQLAVLASDAEPQARLIALKYVVHFIGDIHQPLHGSFGDDRGGNTYQLQADGQGSNLHAWWDSGMIHRHGLDAAQLVDELREEGPIRHDQQAGPRDWAVEDCRIISSPGFYPEHKLEAGRYQRNWWPTLDIRLRTGGARLAAALNQTLAD</sequence>
<feature type="signal peptide" evidence="7">
    <location>
        <begin position="1"/>
        <end position="29"/>
    </location>
</feature>
<keyword evidence="7" id="KW-0732">Signal</keyword>
<evidence type="ECO:0000313" key="9">
    <source>
        <dbReference type="Proteomes" id="UP001254608"/>
    </source>
</evidence>
<organism evidence="8 9">
    <name type="scientific">Banduia mediterranea</name>
    <dbReference type="NCBI Taxonomy" id="3075609"/>
    <lineage>
        <taxon>Bacteria</taxon>
        <taxon>Pseudomonadati</taxon>
        <taxon>Pseudomonadota</taxon>
        <taxon>Gammaproteobacteria</taxon>
        <taxon>Nevskiales</taxon>
        <taxon>Algiphilaceae</taxon>
        <taxon>Banduia</taxon>
    </lineage>
</organism>
<gene>
    <name evidence="8" type="ORF">RM530_15170</name>
</gene>
<dbReference type="Proteomes" id="UP001254608">
    <property type="component" value="Unassembled WGS sequence"/>
</dbReference>
<dbReference type="CDD" id="cd11010">
    <property type="entry name" value="S1-P1_nuclease"/>
    <property type="match status" value="1"/>
</dbReference>
<comment type="caution">
    <text evidence="8">The sequence shown here is derived from an EMBL/GenBank/DDBJ whole genome shotgun (WGS) entry which is preliminary data.</text>
</comment>
<protein>
    <submittedName>
        <fullName evidence="8">S1/P1 nuclease</fullName>
    </submittedName>
</protein>
<reference evidence="8 9" key="1">
    <citation type="submission" date="2023-09" db="EMBL/GenBank/DDBJ databases">
        <authorList>
            <person name="Rey-Velasco X."/>
        </authorList>
    </citation>
    <scope>NUCLEOTIDE SEQUENCE [LARGE SCALE GENOMIC DNA]</scope>
    <source>
        <strain evidence="8 9">W345</strain>
    </source>
</reference>
<dbReference type="InterPro" id="IPR003154">
    <property type="entry name" value="S1/P1nuclease"/>
</dbReference>
<evidence type="ECO:0000256" key="7">
    <source>
        <dbReference type="SAM" id="SignalP"/>
    </source>
</evidence>
<evidence type="ECO:0000256" key="4">
    <source>
        <dbReference type="ARBA" id="ARBA00022801"/>
    </source>
</evidence>
<evidence type="ECO:0000313" key="8">
    <source>
        <dbReference type="EMBL" id="MDT0498689.1"/>
    </source>
</evidence>
<keyword evidence="2" id="KW-0479">Metal-binding</keyword>
<evidence type="ECO:0000256" key="1">
    <source>
        <dbReference type="ARBA" id="ARBA00022722"/>
    </source>
</evidence>
<dbReference type="SUPFAM" id="SSF48537">
    <property type="entry name" value="Phospholipase C/P1 nuclease"/>
    <property type="match status" value="1"/>
</dbReference>
<dbReference type="PANTHER" id="PTHR33146:SF26">
    <property type="entry name" value="ENDONUCLEASE 4"/>
    <property type="match status" value="1"/>
</dbReference>
<dbReference type="Pfam" id="PF02265">
    <property type="entry name" value="S1-P1_nuclease"/>
    <property type="match status" value="1"/>
</dbReference>
<keyword evidence="5" id="KW-1015">Disulfide bond</keyword>
<name>A0ABU2WM42_9GAMM</name>